<dbReference type="PANTHER" id="PTHR43798:SF31">
    <property type="entry name" value="AB HYDROLASE SUPERFAMILY PROTEIN YCLE"/>
    <property type="match status" value="1"/>
</dbReference>
<dbReference type="InterPro" id="IPR000639">
    <property type="entry name" value="Epox_hydrolase-like"/>
</dbReference>
<dbReference type="RefSeq" id="WP_345392195.1">
    <property type="nucleotide sequence ID" value="NZ_BAABHG010000005.1"/>
</dbReference>
<dbReference type="PRINTS" id="PR00412">
    <property type="entry name" value="EPOXHYDRLASE"/>
</dbReference>
<dbReference type="InterPro" id="IPR029058">
    <property type="entry name" value="AB_hydrolase_fold"/>
</dbReference>
<dbReference type="InterPro" id="IPR000073">
    <property type="entry name" value="AB_hydrolase_1"/>
</dbReference>
<keyword evidence="1 3" id="KW-0378">Hydrolase</keyword>
<evidence type="ECO:0000313" key="3">
    <source>
        <dbReference type="EMBL" id="MFD2463179.1"/>
    </source>
</evidence>
<dbReference type="Proteomes" id="UP001597419">
    <property type="component" value="Unassembled WGS sequence"/>
</dbReference>
<dbReference type="SUPFAM" id="SSF53474">
    <property type="entry name" value="alpha/beta-Hydrolases"/>
    <property type="match status" value="1"/>
</dbReference>
<comment type="caution">
    <text evidence="3">The sequence shown here is derived from an EMBL/GenBank/DDBJ whole genome shotgun (WGS) entry which is preliminary data.</text>
</comment>
<organism evidence="3 4">
    <name type="scientific">Amycolatopsis samaneae</name>
    <dbReference type="NCBI Taxonomy" id="664691"/>
    <lineage>
        <taxon>Bacteria</taxon>
        <taxon>Bacillati</taxon>
        <taxon>Actinomycetota</taxon>
        <taxon>Actinomycetes</taxon>
        <taxon>Pseudonocardiales</taxon>
        <taxon>Pseudonocardiaceae</taxon>
        <taxon>Amycolatopsis</taxon>
    </lineage>
</organism>
<dbReference type="EMBL" id="JBHUKU010000020">
    <property type="protein sequence ID" value="MFD2463179.1"/>
    <property type="molecule type" value="Genomic_DNA"/>
</dbReference>
<protein>
    <submittedName>
        <fullName evidence="3">Alpha/beta fold hydrolase</fullName>
    </submittedName>
</protein>
<dbReference type="InterPro" id="IPR050266">
    <property type="entry name" value="AB_hydrolase_sf"/>
</dbReference>
<dbReference type="PRINTS" id="PR00111">
    <property type="entry name" value="ABHYDROLASE"/>
</dbReference>
<name>A0ABW5GQT8_9PSEU</name>
<keyword evidence="4" id="KW-1185">Reference proteome</keyword>
<dbReference type="PANTHER" id="PTHR43798">
    <property type="entry name" value="MONOACYLGLYCEROL LIPASE"/>
    <property type="match status" value="1"/>
</dbReference>
<reference evidence="4" key="1">
    <citation type="journal article" date="2019" name="Int. J. Syst. Evol. Microbiol.">
        <title>The Global Catalogue of Microorganisms (GCM) 10K type strain sequencing project: providing services to taxonomists for standard genome sequencing and annotation.</title>
        <authorList>
            <consortium name="The Broad Institute Genomics Platform"/>
            <consortium name="The Broad Institute Genome Sequencing Center for Infectious Disease"/>
            <person name="Wu L."/>
            <person name="Ma J."/>
        </authorList>
    </citation>
    <scope>NUCLEOTIDE SEQUENCE [LARGE SCALE GENOMIC DNA]</scope>
    <source>
        <strain evidence="4">CGMCC 4.7643</strain>
    </source>
</reference>
<dbReference type="GO" id="GO:0016787">
    <property type="term" value="F:hydrolase activity"/>
    <property type="evidence" value="ECO:0007669"/>
    <property type="project" value="UniProtKB-KW"/>
</dbReference>
<evidence type="ECO:0000259" key="2">
    <source>
        <dbReference type="Pfam" id="PF00561"/>
    </source>
</evidence>
<sequence>MSTIEICNGFLSYEVQGDGHPVVFLHAGGLASGQWDAEFARFSARHKVIRYDARGHGDSSDAVPAQPYTHAYDLRELLDALEIVRATLVGCSLGSRTAIDFALTHPERVEALVLTSPGISGMTQHDPFTLALAEKIKAAIREGAGELVVEYLLQMLVDGPHRKPEQVDPAVRARCRDLFVATGTKHPGTQPVSYELNAIPRVHEITAPTLVVSGELDTLDILGVADHLAHHAVNARKAVVPEAAHMLNLDQPERFAELLADFLDR</sequence>
<dbReference type="Pfam" id="PF00561">
    <property type="entry name" value="Abhydrolase_1"/>
    <property type="match status" value="1"/>
</dbReference>
<evidence type="ECO:0000256" key="1">
    <source>
        <dbReference type="ARBA" id="ARBA00022801"/>
    </source>
</evidence>
<evidence type="ECO:0000313" key="4">
    <source>
        <dbReference type="Proteomes" id="UP001597419"/>
    </source>
</evidence>
<dbReference type="Gene3D" id="3.40.50.1820">
    <property type="entry name" value="alpha/beta hydrolase"/>
    <property type="match status" value="1"/>
</dbReference>
<proteinExistence type="predicted"/>
<gene>
    <name evidence="3" type="ORF">ACFSYJ_31525</name>
</gene>
<accession>A0ABW5GQT8</accession>
<feature type="domain" description="AB hydrolase-1" evidence="2">
    <location>
        <begin position="21"/>
        <end position="251"/>
    </location>
</feature>